<organism evidence="2 3">
    <name type="scientific">Chaetomium fimeti</name>
    <dbReference type="NCBI Taxonomy" id="1854472"/>
    <lineage>
        <taxon>Eukaryota</taxon>
        <taxon>Fungi</taxon>
        <taxon>Dikarya</taxon>
        <taxon>Ascomycota</taxon>
        <taxon>Pezizomycotina</taxon>
        <taxon>Sordariomycetes</taxon>
        <taxon>Sordariomycetidae</taxon>
        <taxon>Sordariales</taxon>
        <taxon>Chaetomiaceae</taxon>
        <taxon>Chaetomium</taxon>
    </lineage>
</organism>
<dbReference type="SMART" id="SM01111">
    <property type="entry name" value="CVNH"/>
    <property type="match status" value="1"/>
</dbReference>
<comment type="caution">
    <text evidence="2">The sequence shown here is derived from an EMBL/GenBank/DDBJ whole genome shotgun (WGS) entry which is preliminary data.</text>
</comment>
<evidence type="ECO:0000313" key="2">
    <source>
        <dbReference type="EMBL" id="KAK3293788.1"/>
    </source>
</evidence>
<dbReference type="PANTHER" id="PTHR42076:SF1">
    <property type="entry name" value="CYANOVIRIN-N DOMAIN-CONTAINING PROTEIN"/>
    <property type="match status" value="1"/>
</dbReference>
<accession>A0AAE0HC56</accession>
<dbReference type="GeneID" id="87840916"/>
<dbReference type="InterPro" id="IPR011058">
    <property type="entry name" value="Cyanovirin-N"/>
</dbReference>
<evidence type="ECO:0000313" key="3">
    <source>
        <dbReference type="Proteomes" id="UP001278766"/>
    </source>
</evidence>
<dbReference type="InterPro" id="IPR036673">
    <property type="entry name" value="Cyanovirin-N_sf"/>
</dbReference>
<sequence length="198" mass="21960">MPTHLDTCAGRSRAGWSSYHTHLIRPVSVMRHNISLAMWNDRATGSRNSVGIDTLNSLSYPPNTSPRSLSDICPPNRKLFLRIALSIFNTLNMSFHLSAEDTRVDDGHMLRARLRNEEGEMVDAELDLNDCVGNNDGSFEWGGVNFAESSDGISFELEGDDAVPILRATLANMEGESIDADLNLGERIHNVDGHFEFQ</sequence>
<keyword evidence="3" id="KW-1185">Reference proteome</keyword>
<dbReference type="EMBL" id="JAUEPN010000005">
    <property type="protein sequence ID" value="KAK3293788.1"/>
    <property type="molecule type" value="Genomic_DNA"/>
</dbReference>
<feature type="domain" description="Cyanovirin-N" evidence="1">
    <location>
        <begin position="94"/>
        <end position="197"/>
    </location>
</feature>
<evidence type="ECO:0000259" key="1">
    <source>
        <dbReference type="SMART" id="SM01111"/>
    </source>
</evidence>
<name>A0AAE0HC56_9PEZI</name>
<reference evidence="2" key="2">
    <citation type="submission" date="2023-06" db="EMBL/GenBank/DDBJ databases">
        <authorList>
            <consortium name="Lawrence Berkeley National Laboratory"/>
            <person name="Haridas S."/>
            <person name="Hensen N."/>
            <person name="Bonometti L."/>
            <person name="Westerberg I."/>
            <person name="Brannstrom I.O."/>
            <person name="Guillou S."/>
            <person name="Cros-Aarteil S."/>
            <person name="Calhoun S."/>
            <person name="Kuo A."/>
            <person name="Mondo S."/>
            <person name="Pangilinan J."/>
            <person name="Riley R."/>
            <person name="Labutti K."/>
            <person name="Andreopoulos B."/>
            <person name="Lipzen A."/>
            <person name="Chen C."/>
            <person name="Yanf M."/>
            <person name="Daum C."/>
            <person name="Ng V."/>
            <person name="Clum A."/>
            <person name="Steindorff A."/>
            <person name="Ohm R."/>
            <person name="Martin F."/>
            <person name="Silar P."/>
            <person name="Natvig D."/>
            <person name="Lalanne C."/>
            <person name="Gautier V."/>
            <person name="Ament-Velasquez S.L."/>
            <person name="Kruys A."/>
            <person name="Hutchinson M.I."/>
            <person name="Powell A.J."/>
            <person name="Barry K."/>
            <person name="Miller A.N."/>
            <person name="Grigoriev I.V."/>
            <person name="Debuchy R."/>
            <person name="Gladieux P."/>
            <person name="Thoren M.H."/>
            <person name="Johannesson H."/>
        </authorList>
    </citation>
    <scope>NUCLEOTIDE SEQUENCE</scope>
    <source>
        <strain evidence="2">CBS 168.71</strain>
    </source>
</reference>
<reference evidence="2" key="1">
    <citation type="journal article" date="2023" name="Mol. Phylogenet. Evol.">
        <title>Genome-scale phylogeny and comparative genomics of the fungal order Sordariales.</title>
        <authorList>
            <person name="Hensen N."/>
            <person name="Bonometti L."/>
            <person name="Westerberg I."/>
            <person name="Brannstrom I.O."/>
            <person name="Guillou S."/>
            <person name="Cros-Aarteil S."/>
            <person name="Calhoun S."/>
            <person name="Haridas S."/>
            <person name="Kuo A."/>
            <person name="Mondo S."/>
            <person name="Pangilinan J."/>
            <person name="Riley R."/>
            <person name="LaButti K."/>
            <person name="Andreopoulos B."/>
            <person name="Lipzen A."/>
            <person name="Chen C."/>
            <person name="Yan M."/>
            <person name="Daum C."/>
            <person name="Ng V."/>
            <person name="Clum A."/>
            <person name="Steindorff A."/>
            <person name="Ohm R.A."/>
            <person name="Martin F."/>
            <person name="Silar P."/>
            <person name="Natvig D.O."/>
            <person name="Lalanne C."/>
            <person name="Gautier V."/>
            <person name="Ament-Velasquez S.L."/>
            <person name="Kruys A."/>
            <person name="Hutchinson M.I."/>
            <person name="Powell A.J."/>
            <person name="Barry K."/>
            <person name="Miller A.N."/>
            <person name="Grigoriev I.V."/>
            <person name="Debuchy R."/>
            <person name="Gladieux P."/>
            <person name="Hiltunen Thoren M."/>
            <person name="Johannesson H."/>
        </authorList>
    </citation>
    <scope>NUCLEOTIDE SEQUENCE</scope>
    <source>
        <strain evidence="2">CBS 168.71</strain>
    </source>
</reference>
<dbReference type="AlphaFoldDB" id="A0AAE0HC56"/>
<protein>
    <submittedName>
        <fullName evidence="2">CVNH domain-containing protein</fullName>
    </submittedName>
</protein>
<dbReference type="RefSeq" id="XP_062657302.1">
    <property type="nucleotide sequence ID" value="XM_062803968.1"/>
</dbReference>
<dbReference type="Proteomes" id="UP001278766">
    <property type="component" value="Unassembled WGS sequence"/>
</dbReference>
<dbReference type="SUPFAM" id="SSF51322">
    <property type="entry name" value="Cyanovirin-N"/>
    <property type="match status" value="1"/>
</dbReference>
<dbReference type="Pfam" id="PF08881">
    <property type="entry name" value="CVNH"/>
    <property type="match status" value="1"/>
</dbReference>
<dbReference type="Gene3D" id="2.30.60.10">
    <property type="entry name" value="Cyanovirin-N"/>
    <property type="match status" value="1"/>
</dbReference>
<dbReference type="PANTHER" id="PTHR42076">
    <property type="entry name" value="CYANOVIRIN-N HOMOLOG"/>
    <property type="match status" value="1"/>
</dbReference>
<gene>
    <name evidence="2" type="ORF">B0H64DRAFT_398689</name>
</gene>
<proteinExistence type="predicted"/>